<feature type="transmembrane region" description="Helical" evidence="1">
    <location>
        <begin position="281"/>
        <end position="301"/>
    </location>
</feature>
<proteinExistence type="predicted"/>
<keyword evidence="1" id="KW-0472">Membrane</keyword>
<feature type="transmembrane region" description="Helical" evidence="1">
    <location>
        <begin position="226"/>
        <end position="244"/>
    </location>
</feature>
<evidence type="ECO:0000313" key="3">
    <source>
        <dbReference type="Proteomes" id="UP000586947"/>
    </source>
</evidence>
<feature type="transmembrane region" description="Helical" evidence="1">
    <location>
        <begin position="155"/>
        <end position="173"/>
    </location>
</feature>
<feature type="transmembrane region" description="Helical" evidence="1">
    <location>
        <begin position="369"/>
        <end position="388"/>
    </location>
</feature>
<dbReference type="Proteomes" id="UP000586947">
    <property type="component" value="Unassembled WGS sequence"/>
</dbReference>
<feature type="transmembrane region" description="Helical" evidence="1">
    <location>
        <begin position="131"/>
        <end position="149"/>
    </location>
</feature>
<name>A0A840VQR5_9ACTN</name>
<gene>
    <name evidence="2" type="ORF">HNR20_003897</name>
</gene>
<dbReference type="AlphaFoldDB" id="A0A840VQR5"/>
<evidence type="ECO:0000256" key="1">
    <source>
        <dbReference type="SAM" id="Phobius"/>
    </source>
</evidence>
<keyword evidence="1" id="KW-1133">Transmembrane helix</keyword>
<keyword evidence="1" id="KW-0812">Transmembrane</keyword>
<feature type="transmembrane region" description="Helical" evidence="1">
    <location>
        <begin position="99"/>
        <end position="119"/>
    </location>
</feature>
<dbReference type="EMBL" id="JACHDP010000001">
    <property type="protein sequence ID" value="MBB5479392.1"/>
    <property type="molecule type" value="Genomic_DNA"/>
</dbReference>
<evidence type="ECO:0008006" key="4">
    <source>
        <dbReference type="Google" id="ProtNLM"/>
    </source>
</evidence>
<accession>A0A840VQR5</accession>
<dbReference type="RefSeq" id="WP_184181990.1">
    <property type="nucleotide sequence ID" value="NZ_BMNF01000001.1"/>
</dbReference>
<reference evidence="2 3" key="1">
    <citation type="submission" date="2020-08" db="EMBL/GenBank/DDBJ databases">
        <title>Sequencing the genomes of 1000 actinobacteria strains.</title>
        <authorList>
            <person name="Klenk H.-P."/>
        </authorList>
    </citation>
    <scope>NUCLEOTIDE SEQUENCE [LARGE SCALE GENOMIC DNA]</scope>
    <source>
        <strain evidence="2 3">DSM 103125</strain>
    </source>
</reference>
<feature type="transmembrane region" description="Helical" evidence="1">
    <location>
        <begin position="185"/>
        <end position="214"/>
    </location>
</feature>
<organism evidence="2 3">
    <name type="scientific">Micromonospora parathelypteridis</name>
    <dbReference type="NCBI Taxonomy" id="1839617"/>
    <lineage>
        <taxon>Bacteria</taxon>
        <taxon>Bacillati</taxon>
        <taxon>Actinomycetota</taxon>
        <taxon>Actinomycetes</taxon>
        <taxon>Micromonosporales</taxon>
        <taxon>Micromonosporaceae</taxon>
        <taxon>Micromonospora</taxon>
    </lineage>
</organism>
<protein>
    <recommendedName>
        <fullName evidence="4">Glycosyltransferase RgtA/B/C/D-like domain-containing protein</fullName>
    </recommendedName>
</protein>
<keyword evidence="3" id="KW-1185">Reference proteome</keyword>
<feature type="transmembrane region" description="Helical" evidence="1">
    <location>
        <begin position="31"/>
        <end position="48"/>
    </location>
</feature>
<sequence>MGIGVVVHLVREDVSRSDTSATPVTRRRGSLADWIAMAVLLALIPVIHDLKTTLTASYWLDEAWVALSVRLPLSDLPVATSSTPLGWSFLLQLVPDTDYLRVVPIAFHGFSVLAAYVLGRSLHWPTQRLRVVAGLVSGMAVLLLPAQQIRHDLKQYTADAAVTVALLALGAWAERTWSRRRLGVITAAVATGMLFSHVTAIAAPCVFGGLLLVTAARQQWARLREVAVAGLCTVTIVLIIYFSISAQGKNDAMQRFWADSFPSLTELPGYLGHQIDTLTPVLGAPALLIGGLLVAGVVTIVRQGRPACAAAVVLLPVAVMTLGVARSYPLLELRTSHFLLVTAATVAGIGVVGLAHGVTTLVRRGVPQVPPTVATVAICAVLLSTFGLHNERWYRFDGNESGLYYTAISVTDIRSSTEFVATHRSRTDVVVVNSGAWYGFAFYSDPDPVKLVARYGNTVGWWVDMPTRSDVVVVRDLDAQAIRAGLNQALALAGRRGGARIWLIRSHLIGEEAAAWRTVLADYRVEQASDGVEPVLLISEG</sequence>
<feature type="transmembrane region" description="Helical" evidence="1">
    <location>
        <begin position="337"/>
        <end position="357"/>
    </location>
</feature>
<feature type="transmembrane region" description="Helical" evidence="1">
    <location>
        <begin position="307"/>
        <end position="325"/>
    </location>
</feature>
<evidence type="ECO:0000313" key="2">
    <source>
        <dbReference type="EMBL" id="MBB5479392.1"/>
    </source>
</evidence>
<comment type="caution">
    <text evidence="2">The sequence shown here is derived from an EMBL/GenBank/DDBJ whole genome shotgun (WGS) entry which is preliminary data.</text>
</comment>